<name>A0AA95MMQ1_9BACI</name>
<dbReference type="InterPro" id="IPR004193">
    <property type="entry name" value="Glyco_hydro_13_N"/>
</dbReference>
<dbReference type="InterPro" id="IPR017853">
    <property type="entry name" value="GH"/>
</dbReference>
<dbReference type="SMART" id="SM00642">
    <property type="entry name" value="Aamy"/>
    <property type="match status" value="1"/>
</dbReference>
<dbReference type="InterPro" id="IPR006047">
    <property type="entry name" value="GH13_cat_dom"/>
</dbReference>
<dbReference type="NCBIfam" id="TIGR02104">
    <property type="entry name" value="pulA_typeI"/>
    <property type="match status" value="1"/>
</dbReference>
<organism evidence="3 4">
    <name type="scientific">Neobacillus novalis</name>
    <dbReference type="NCBI Taxonomy" id="220687"/>
    <lineage>
        <taxon>Bacteria</taxon>
        <taxon>Bacillati</taxon>
        <taxon>Bacillota</taxon>
        <taxon>Bacilli</taxon>
        <taxon>Bacillales</taxon>
        <taxon>Bacillaceae</taxon>
        <taxon>Neobacillus</taxon>
    </lineage>
</organism>
<dbReference type="SUPFAM" id="SSF51445">
    <property type="entry name" value="(Trans)glycosidases"/>
    <property type="match status" value="1"/>
</dbReference>
<protein>
    <submittedName>
        <fullName evidence="3">Type I pullulanase</fullName>
        <ecNumber evidence="3">3.2.1.41</ecNumber>
    </submittedName>
</protein>
<dbReference type="Pfam" id="PF17999">
    <property type="entry name" value="PulA_N1"/>
    <property type="match status" value="1"/>
</dbReference>
<evidence type="ECO:0000313" key="4">
    <source>
        <dbReference type="Proteomes" id="UP001178288"/>
    </source>
</evidence>
<keyword evidence="3" id="KW-0326">Glycosidase</keyword>
<dbReference type="Gene3D" id="2.60.40.10">
    <property type="entry name" value="Immunoglobulins"/>
    <property type="match status" value="1"/>
</dbReference>
<reference evidence="3" key="1">
    <citation type="submission" date="2023-05" db="EMBL/GenBank/DDBJ databases">
        <title>Comparative genomics of Bacillaceae isolates and their secondary metabolite potential.</title>
        <authorList>
            <person name="Song L."/>
            <person name="Nielsen L.J."/>
            <person name="Mohite O."/>
            <person name="Xu X."/>
            <person name="Weber T."/>
            <person name="Kovacs A.T."/>
        </authorList>
    </citation>
    <scope>NUCLEOTIDE SEQUENCE</scope>
    <source>
        <strain evidence="3">XLM17</strain>
    </source>
</reference>
<dbReference type="InterPro" id="IPR014756">
    <property type="entry name" value="Ig_E-set"/>
</dbReference>
<gene>
    <name evidence="3" type="primary">pulA</name>
    <name evidence="3" type="ORF">QNH39_20625</name>
</gene>
<dbReference type="InterPro" id="IPR013783">
    <property type="entry name" value="Ig-like_fold"/>
</dbReference>
<dbReference type="InterPro" id="IPR040697">
    <property type="entry name" value="PulA_N1"/>
</dbReference>
<evidence type="ECO:0000256" key="1">
    <source>
        <dbReference type="ARBA" id="ARBA00008061"/>
    </source>
</evidence>
<dbReference type="CDD" id="cd02860">
    <property type="entry name" value="E_set_Pullulanase"/>
    <property type="match status" value="1"/>
</dbReference>
<dbReference type="KEGG" id="nnv:QNH39_20625"/>
<accession>A0AA95MMQ1</accession>
<sequence>MITTDRNFLAYLDELTIITILLPLSYHQGVSASFYLIDHSQKSPLSILSINQIENNQKYICRLEVDISFGKQYWIMDEHGGQTDLQIGAVIRTESFDHLFYYDGNDLGVTYDANQTRFKLWAPTATQVKLKLLPPNSHFSEIIKMKREDFGVWSVGINRELESFQYRFLVQVNQEWREAVDPYAKAVTVNGEQGVIVKLEKTRKSKHVLPPIESPVDIIIYETHIRDFTIHENSGIIDKGLYIGAGERNTKGKGDEPTGLSYVKDLGITHIEFLPFNDFAGINELERNKAYNWGYNPLHFNAPEGSYSTDPSNPYARIIELKQLIDQIHQSGIRVIMDVVYNHVYIRETSSFEKIVPGYYFRHNEMGLPSNGTGVGNDIASERRMVRKFIVDSVRYWQGEYDIDSFRFDLMGILDIATISEVCESLPKGTILLGEGWNLNTPLPSEQKAMIANQAKIPQVAMFNDKFRDTIKGSTFNLFDKGFAIGNDHHTETAFEVITGSIGFKKKENRLFNEPYQSVNYIECHDNHTLWDKLLFCLPDADDLTRMKYHRLATGIVLLSQGIPFLHSGQEFFRTKQGDGNSYRSPNEINQLDWDRKWEFIENVNYLKGLIQIRKSFSCFRMRTAGEIRSQIQQLSTAAPLLGCLLHKDTHEVILLINPSPKPQSISLPEGEWSILADHEFAGISPKGALVREELTVDSISLNVLLKK</sequence>
<dbReference type="Gene3D" id="2.60.40.1180">
    <property type="entry name" value="Golgi alpha-mannosidase II"/>
    <property type="match status" value="1"/>
</dbReference>
<feature type="domain" description="Glycosyl hydrolase family 13 catalytic" evidence="2">
    <location>
        <begin position="248"/>
        <end position="614"/>
    </location>
</feature>
<dbReference type="Proteomes" id="UP001178288">
    <property type="component" value="Chromosome"/>
</dbReference>
<dbReference type="PANTHER" id="PTHR43002">
    <property type="entry name" value="GLYCOGEN DEBRANCHING ENZYME"/>
    <property type="match status" value="1"/>
</dbReference>
<dbReference type="Gene3D" id="2.60.40.2320">
    <property type="match status" value="1"/>
</dbReference>
<evidence type="ECO:0000313" key="3">
    <source>
        <dbReference type="EMBL" id="WHY85029.1"/>
    </source>
</evidence>
<dbReference type="GO" id="GO:0005975">
    <property type="term" value="P:carbohydrate metabolic process"/>
    <property type="evidence" value="ECO:0007669"/>
    <property type="project" value="InterPro"/>
</dbReference>
<dbReference type="SUPFAM" id="SSF81296">
    <property type="entry name" value="E set domains"/>
    <property type="match status" value="1"/>
</dbReference>
<proteinExistence type="inferred from homology"/>
<comment type="similarity">
    <text evidence="1">Belongs to the glycosyl hydrolase 13 family.</text>
</comment>
<dbReference type="EMBL" id="CP126114">
    <property type="protein sequence ID" value="WHY85029.1"/>
    <property type="molecule type" value="Genomic_DNA"/>
</dbReference>
<dbReference type="Pfam" id="PF02922">
    <property type="entry name" value="CBM_48"/>
    <property type="match status" value="1"/>
</dbReference>
<dbReference type="EC" id="3.2.1.41" evidence="3"/>
<keyword evidence="4" id="KW-1185">Reference proteome</keyword>
<dbReference type="Gene3D" id="3.20.20.80">
    <property type="entry name" value="Glycosidases"/>
    <property type="match status" value="1"/>
</dbReference>
<dbReference type="GO" id="GO:0051060">
    <property type="term" value="F:pullulanase activity"/>
    <property type="evidence" value="ECO:0007669"/>
    <property type="project" value="UniProtKB-EC"/>
</dbReference>
<dbReference type="InterPro" id="IPR013780">
    <property type="entry name" value="Glyco_hydro_b"/>
</dbReference>
<keyword evidence="3" id="KW-0378">Hydrolase</keyword>
<dbReference type="RefSeq" id="WP_066090926.1">
    <property type="nucleotide sequence ID" value="NZ_CP126114.1"/>
</dbReference>
<dbReference type="InterPro" id="IPR011840">
    <property type="entry name" value="PulA_typeI"/>
</dbReference>
<dbReference type="AlphaFoldDB" id="A0AA95MMQ1"/>
<evidence type="ECO:0000259" key="2">
    <source>
        <dbReference type="SMART" id="SM00642"/>
    </source>
</evidence>
<dbReference type="CDD" id="cd11341">
    <property type="entry name" value="AmyAc_Pullulanase_LD-like"/>
    <property type="match status" value="1"/>
</dbReference>